<dbReference type="InterPro" id="IPR025161">
    <property type="entry name" value="IS402-like_dom"/>
</dbReference>
<proteinExistence type="predicted"/>
<evidence type="ECO:0000259" key="1">
    <source>
        <dbReference type="Pfam" id="PF13340"/>
    </source>
</evidence>
<dbReference type="EMBL" id="JACOMF010000001">
    <property type="protein sequence ID" value="MBC4013858.1"/>
    <property type="molecule type" value="Genomic_DNA"/>
</dbReference>
<feature type="domain" description="Insertion element IS402-like" evidence="1">
    <location>
        <begin position="5"/>
        <end position="66"/>
    </location>
</feature>
<comment type="caution">
    <text evidence="2">The sequence shown here is derived from an EMBL/GenBank/DDBJ whole genome shotgun (WGS) entry which is preliminary data.</text>
</comment>
<evidence type="ECO:0000313" key="2">
    <source>
        <dbReference type="EMBL" id="MBC4013858.1"/>
    </source>
</evidence>
<organism evidence="2 3">
    <name type="scientific">Siccirubricoccus deserti</name>
    <dbReference type="NCBI Taxonomy" id="2013562"/>
    <lineage>
        <taxon>Bacteria</taxon>
        <taxon>Pseudomonadati</taxon>
        <taxon>Pseudomonadota</taxon>
        <taxon>Alphaproteobacteria</taxon>
        <taxon>Acetobacterales</taxon>
        <taxon>Roseomonadaceae</taxon>
        <taxon>Siccirubricoccus</taxon>
    </lineage>
</organism>
<gene>
    <name evidence="2" type="ORF">H7965_00865</name>
</gene>
<dbReference type="Proteomes" id="UP000600101">
    <property type="component" value="Unassembled WGS sequence"/>
</dbReference>
<reference evidence="2" key="1">
    <citation type="submission" date="2020-08" db="EMBL/GenBank/DDBJ databases">
        <authorList>
            <person name="Hu Y."/>
            <person name="Nguyen S.V."/>
            <person name="Li F."/>
            <person name="Fanning S."/>
        </authorList>
    </citation>
    <scope>NUCLEOTIDE SEQUENCE</scope>
    <source>
        <strain evidence="2">SYSU D8009</strain>
    </source>
</reference>
<name>A0A9X0UC06_9PROT</name>
<dbReference type="RefSeq" id="WP_186768623.1">
    <property type="nucleotide sequence ID" value="NZ_JACOMF010000001.1"/>
</dbReference>
<evidence type="ECO:0000313" key="3">
    <source>
        <dbReference type="Proteomes" id="UP000600101"/>
    </source>
</evidence>
<dbReference type="AlphaFoldDB" id="A0A9X0UC06"/>
<protein>
    <submittedName>
        <fullName evidence="2">Transposase</fullName>
    </submittedName>
</protein>
<sequence length="176" mass="19907">MSFTRRAGRPPVDTRARLDAIFRAVTLKAPGGGRGAWRQLPSGFGKPDTVSRTYRRWARANLWARLLTEVACPSCPPVLRRLTYVICCAFRRAIRVMGIRAIILARRLRLFSALPAPSTLVYDRDLSETLSAILPNALDRLRAEPGWRPPKGFIRAVDGLMRFALGRRPRRRMEPA</sequence>
<dbReference type="Pfam" id="PF13340">
    <property type="entry name" value="DUF4096"/>
    <property type="match status" value="1"/>
</dbReference>
<accession>A0A9X0UC06</accession>
<keyword evidence="3" id="KW-1185">Reference proteome</keyword>